<evidence type="ECO:0000259" key="1">
    <source>
        <dbReference type="Pfam" id="PF13579"/>
    </source>
</evidence>
<gene>
    <name evidence="2" type="ORF">HMPREF9135_0893</name>
</gene>
<keyword evidence="3" id="KW-1185">Reference proteome</keyword>
<protein>
    <submittedName>
        <fullName evidence="2">Glycosyltransferase 4-like domain protein</fullName>
    </submittedName>
</protein>
<feature type="domain" description="Glycosyltransferase subfamily 4-like N-terminal" evidence="1">
    <location>
        <begin position="22"/>
        <end position="128"/>
    </location>
</feature>
<evidence type="ECO:0000313" key="2">
    <source>
        <dbReference type="EMBL" id="ERK38352.1"/>
    </source>
</evidence>
<dbReference type="SUPFAM" id="SSF53756">
    <property type="entry name" value="UDP-Glycosyltransferase/glycogen phosphorylase"/>
    <property type="match status" value="1"/>
</dbReference>
<comment type="caution">
    <text evidence="2">The sequence shown here is derived from an EMBL/GenBank/DDBJ whole genome shotgun (WGS) entry which is preliminary data.</text>
</comment>
<dbReference type="RefSeq" id="WP_021590614.1">
    <property type="nucleotide sequence ID" value="NZ_AWEY01000039.1"/>
</dbReference>
<dbReference type="AlphaFoldDB" id="U2QHQ8"/>
<accession>U2QHQ8</accession>
<dbReference type="EMBL" id="AWEY01000039">
    <property type="protein sequence ID" value="ERK38352.1"/>
    <property type="molecule type" value="Genomic_DNA"/>
</dbReference>
<evidence type="ECO:0000313" key="3">
    <source>
        <dbReference type="Proteomes" id="UP000016648"/>
    </source>
</evidence>
<dbReference type="GO" id="GO:0016757">
    <property type="term" value="F:glycosyltransferase activity"/>
    <property type="evidence" value="ECO:0007669"/>
    <property type="project" value="UniProtKB-ARBA"/>
</dbReference>
<name>U2QHQ8_9BACT</name>
<dbReference type="Proteomes" id="UP000016648">
    <property type="component" value="Unassembled WGS sequence"/>
</dbReference>
<sequence>MKIKIVSFYTKKDQISPSLVSAVTRQLAKEADVDTEAVPDIVHVWGAWDTHVFRAVRHYANLKIPVVYSPLGGLTPWQMKRRRGGLLGLARYRSQKQAIRGADHIVTFSKAETENVSRWVATEKITELRNPIITNKYPLPTLAADMRKRYEVVISTHDAAIRKEIADRVAKVETEDDNVRTLLRSVLYAHYQQHQGAISHKVLQELTSQLLALNFDEDHFLRLLSKMNLLKFMALLQTRMAEDCGLTEGFMPVPLKE</sequence>
<dbReference type="PATRIC" id="fig|1115809.3.peg.2334"/>
<reference evidence="2 3" key="1">
    <citation type="submission" date="2013-08" db="EMBL/GenBank/DDBJ databases">
        <authorList>
            <person name="Durkin A.S."/>
            <person name="Haft D.R."/>
            <person name="McCorrison J."/>
            <person name="Torralba M."/>
            <person name="Gillis M."/>
            <person name="Haft D.H."/>
            <person name="Methe B."/>
            <person name="Sutton G."/>
            <person name="Nelson K.E."/>
        </authorList>
    </citation>
    <scope>NUCLEOTIDE SEQUENCE [LARGE SCALE GENOMIC DNA]</scope>
    <source>
        <strain evidence="2 3">F0067</strain>
    </source>
</reference>
<dbReference type="InterPro" id="IPR028098">
    <property type="entry name" value="Glyco_trans_4-like_N"/>
</dbReference>
<dbReference type="Gene3D" id="3.40.50.2000">
    <property type="entry name" value="Glycogen Phosphorylase B"/>
    <property type="match status" value="1"/>
</dbReference>
<keyword evidence="2" id="KW-0808">Transferase</keyword>
<dbReference type="Pfam" id="PF13579">
    <property type="entry name" value="Glyco_trans_4_4"/>
    <property type="match status" value="1"/>
</dbReference>
<organism evidence="2 3">
    <name type="scientific">Segatella baroniae F0067</name>
    <dbReference type="NCBI Taxonomy" id="1115809"/>
    <lineage>
        <taxon>Bacteria</taxon>
        <taxon>Pseudomonadati</taxon>
        <taxon>Bacteroidota</taxon>
        <taxon>Bacteroidia</taxon>
        <taxon>Bacteroidales</taxon>
        <taxon>Prevotellaceae</taxon>
        <taxon>Segatella</taxon>
    </lineage>
</organism>
<proteinExistence type="predicted"/>